<sequence>MSISKLLKDGVGFARDYLAYPAVALVPGKVQPWLFSRLPHATDLAQEQEHHLDLGECLDEHPVIDASANYSKISGIGEMVGSPILLFVTTAYMIATDNLLNPHVIEGVALGSFIGIIDGAVRTGYATRFNRPIGAIEGIIEDVRAIGSALAYPFKSRQA</sequence>
<accession>A0A7J4J541</accession>
<protein>
    <submittedName>
        <fullName evidence="1">Uncharacterized protein</fullName>
    </submittedName>
</protein>
<comment type="caution">
    <text evidence="1">The sequence shown here is derived from an EMBL/GenBank/DDBJ whole genome shotgun (WGS) entry which is preliminary data.</text>
</comment>
<dbReference type="Proteomes" id="UP000565078">
    <property type="component" value="Unassembled WGS sequence"/>
</dbReference>
<gene>
    <name evidence="1" type="ORF">HA254_06765</name>
</gene>
<name>A0A7J4J541_9ARCH</name>
<evidence type="ECO:0000313" key="2">
    <source>
        <dbReference type="Proteomes" id="UP000565078"/>
    </source>
</evidence>
<dbReference type="AlphaFoldDB" id="A0A7J4J541"/>
<evidence type="ECO:0000313" key="1">
    <source>
        <dbReference type="EMBL" id="HIH10336.1"/>
    </source>
</evidence>
<reference evidence="2" key="1">
    <citation type="journal article" date="2020" name="bioRxiv">
        <title>A rank-normalized archaeal taxonomy based on genome phylogeny resolves widespread incomplete and uneven classifications.</title>
        <authorList>
            <person name="Rinke C."/>
            <person name="Chuvochina M."/>
            <person name="Mussig A.J."/>
            <person name="Chaumeil P.-A."/>
            <person name="Waite D.W."/>
            <person name="Whitman W.B."/>
            <person name="Parks D.H."/>
            <person name="Hugenholtz P."/>
        </authorList>
    </citation>
    <scope>NUCLEOTIDE SEQUENCE [LARGE SCALE GENOMIC DNA]</scope>
</reference>
<dbReference type="EMBL" id="DUGC01000109">
    <property type="protein sequence ID" value="HIH10336.1"/>
    <property type="molecule type" value="Genomic_DNA"/>
</dbReference>
<organism evidence="1 2">
    <name type="scientific">Candidatus Iainarchaeum sp</name>
    <dbReference type="NCBI Taxonomy" id="3101447"/>
    <lineage>
        <taxon>Archaea</taxon>
        <taxon>Candidatus Iainarchaeota</taxon>
        <taxon>Candidatus Iainarchaeia</taxon>
        <taxon>Candidatus Iainarchaeales</taxon>
        <taxon>Candidatus Iainarchaeaceae</taxon>
        <taxon>Candidatus Iainarchaeum</taxon>
    </lineage>
</organism>
<proteinExistence type="predicted"/>